<evidence type="ECO:0000256" key="4">
    <source>
        <dbReference type="ARBA" id="ARBA00023235"/>
    </source>
</evidence>
<reference evidence="6 7" key="1">
    <citation type="submission" date="2020-08" db="EMBL/GenBank/DDBJ databases">
        <title>Genomic Encyclopedia of Type Strains, Phase IV (KMG-IV): sequencing the most valuable type-strain genomes for metagenomic binning, comparative biology and taxonomic classification.</title>
        <authorList>
            <person name="Goeker M."/>
        </authorList>
    </citation>
    <scope>NUCLEOTIDE SEQUENCE [LARGE SCALE GENOMIC DNA]</scope>
    <source>
        <strain evidence="6 7">DSM 103733</strain>
    </source>
</reference>
<evidence type="ECO:0000256" key="1">
    <source>
        <dbReference type="ARBA" id="ARBA00004817"/>
    </source>
</evidence>
<comment type="pathway">
    <text evidence="1">Metabolic intermediate biosynthesis; prephenate biosynthesis; prephenate from chorismate: step 1/1.</text>
</comment>
<organism evidence="6 7">
    <name type="scientific">Silvibacterium bohemicum</name>
    <dbReference type="NCBI Taxonomy" id="1577686"/>
    <lineage>
        <taxon>Bacteria</taxon>
        <taxon>Pseudomonadati</taxon>
        <taxon>Acidobacteriota</taxon>
        <taxon>Terriglobia</taxon>
        <taxon>Terriglobales</taxon>
        <taxon>Acidobacteriaceae</taxon>
        <taxon>Silvibacterium</taxon>
    </lineage>
</organism>
<dbReference type="PANTHER" id="PTHR38041">
    <property type="entry name" value="CHORISMATE MUTASE"/>
    <property type="match status" value="1"/>
</dbReference>
<protein>
    <recommendedName>
        <fullName evidence="2">chorismate mutase</fullName>
        <ecNumber evidence="2">5.4.99.5</ecNumber>
    </recommendedName>
</protein>
<evidence type="ECO:0000313" key="7">
    <source>
        <dbReference type="Proteomes" id="UP000538666"/>
    </source>
</evidence>
<dbReference type="GO" id="GO:0046417">
    <property type="term" value="P:chorismate metabolic process"/>
    <property type="evidence" value="ECO:0007669"/>
    <property type="project" value="InterPro"/>
</dbReference>
<dbReference type="InterPro" id="IPR051331">
    <property type="entry name" value="Chorismate_mutase-related"/>
</dbReference>
<dbReference type="SUPFAM" id="SSF48600">
    <property type="entry name" value="Chorismate mutase II"/>
    <property type="match status" value="1"/>
</dbReference>
<dbReference type="NCBIfam" id="TIGR01806">
    <property type="entry name" value="CM_mono2"/>
    <property type="match status" value="1"/>
</dbReference>
<dbReference type="EMBL" id="JACHEK010000009">
    <property type="protein sequence ID" value="MBB6146413.1"/>
    <property type="molecule type" value="Genomic_DNA"/>
</dbReference>
<dbReference type="EC" id="5.4.99.5" evidence="2"/>
<evidence type="ECO:0000313" key="6">
    <source>
        <dbReference type="EMBL" id="MBB6146413.1"/>
    </source>
</evidence>
<evidence type="ECO:0000259" key="5">
    <source>
        <dbReference type="PROSITE" id="PS51168"/>
    </source>
</evidence>
<dbReference type="InterPro" id="IPR036979">
    <property type="entry name" value="CM_dom_sf"/>
</dbReference>
<sequence length="170" mass="18523">MKTASAATDSIRSLVQTSAQRLQIAEKVALAKWYSGASVEDASREVEVIQKAVKDGTNAGLESAQVERFFKAQIEANKLIQYSLLAEWQRQGQAPEQAGANLVKEIRPQLDEIEKQLIEELKQSAAARSAKTCPSDVAKAVAEYLDSRNLKTDSREGAALDRAMGSACIR</sequence>
<dbReference type="InterPro" id="IPR036263">
    <property type="entry name" value="Chorismate_II_sf"/>
</dbReference>
<dbReference type="PROSITE" id="PS51168">
    <property type="entry name" value="CHORISMATE_MUT_2"/>
    <property type="match status" value="1"/>
</dbReference>
<proteinExistence type="predicted"/>
<name>A0A841JY86_9BACT</name>
<dbReference type="AlphaFoldDB" id="A0A841JY86"/>
<dbReference type="GO" id="GO:0004106">
    <property type="term" value="F:chorismate mutase activity"/>
    <property type="evidence" value="ECO:0007669"/>
    <property type="project" value="UniProtKB-EC"/>
</dbReference>
<evidence type="ECO:0000256" key="2">
    <source>
        <dbReference type="ARBA" id="ARBA00012404"/>
    </source>
</evidence>
<evidence type="ECO:0000256" key="3">
    <source>
        <dbReference type="ARBA" id="ARBA00022729"/>
    </source>
</evidence>
<keyword evidence="7" id="KW-1185">Reference proteome</keyword>
<dbReference type="GO" id="GO:0009697">
    <property type="term" value="P:salicylic acid biosynthetic process"/>
    <property type="evidence" value="ECO:0007669"/>
    <property type="project" value="TreeGrafter"/>
</dbReference>
<feature type="domain" description="Chorismate mutase" evidence="5">
    <location>
        <begin position="1"/>
        <end position="85"/>
    </location>
</feature>
<keyword evidence="3" id="KW-0732">Signal</keyword>
<dbReference type="Proteomes" id="UP000538666">
    <property type="component" value="Unassembled WGS sequence"/>
</dbReference>
<keyword evidence="4 6" id="KW-0413">Isomerase</keyword>
<dbReference type="NCBIfam" id="NF006741">
    <property type="entry name" value="PRK09269.1"/>
    <property type="match status" value="1"/>
</dbReference>
<dbReference type="Pfam" id="PF01817">
    <property type="entry name" value="CM_2"/>
    <property type="match status" value="1"/>
</dbReference>
<dbReference type="SMART" id="SM00830">
    <property type="entry name" value="CM_2"/>
    <property type="match status" value="1"/>
</dbReference>
<dbReference type="Gene3D" id="1.20.59.10">
    <property type="entry name" value="Chorismate mutase"/>
    <property type="match status" value="1"/>
</dbReference>
<dbReference type="PANTHER" id="PTHR38041:SF2">
    <property type="entry name" value="SECRETED CHORISMATE MUTASE"/>
    <property type="match status" value="1"/>
</dbReference>
<dbReference type="UniPathway" id="UPA00120">
    <property type="reaction ID" value="UER00203"/>
</dbReference>
<accession>A0A841JY86</accession>
<dbReference type="InterPro" id="IPR002701">
    <property type="entry name" value="CM_II_prokaryot"/>
</dbReference>
<gene>
    <name evidence="6" type="ORF">HNQ77_004385</name>
</gene>
<comment type="caution">
    <text evidence="6">The sequence shown here is derived from an EMBL/GenBank/DDBJ whole genome shotgun (WGS) entry which is preliminary data.</text>
</comment>
<dbReference type="InterPro" id="IPR008240">
    <property type="entry name" value="Chorismate_mutase_periplasmic"/>
</dbReference>